<accession>A0A763ZMA7</accession>
<protein>
    <submittedName>
        <fullName evidence="1">Theronine dehydrogenase</fullName>
    </submittedName>
</protein>
<sequence>MKWRYSLRWKLPGTPCPGPQELVSEVVEAGQQAPESVMSKWVAGAGYAICVDFLCDRPIRRWSDERKAATRRRNLEKRIHRTAPLFADEFIQRELDARPAYFQGKTMNMPPKGGESC</sequence>
<reference evidence="1" key="2">
    <citation type="submission" date="2020-02" db="EMBL/GenBank/DDBJ databases">
        <authorList>
            <consortium name="NCBI Pathogen Detection Project"/>
        </authorList>
    </citation>
    <scope>NUCLEOTIDE SEQUENCE</scope>
    <source>
        <strain evidence="1">MA.MC_05-0613</strain>
    </source>
</reference>
<comment type="caution">
    <text evidence="1">The sequence shown here is derived from an EMBL/GenBank/DDBJ whole genome shotgun (WGS) entry which is preliminary data.</text>
</comment>
<reference evidence="1" key="1">
    <citation type="journal article" date="2018" name="Genome Biol.">
        <title>SKESA: strategic k-mer extension for scrupulous assemblies.</title>
        <authorList>
            <person name="Souvorov A."/>
            <person name="Agarwala R."/>
            <person name="Lipman D.J."/>
        </authorList>
    </citation>
    <scope>NUCLEOTIDE SEQUENCE</scope>
    <source>
        <strain evidence="1">MA.MC_05-0613</strain>
    </source>
</reference>
<name>A0A763ZMA7_SALER</name>
<proteinExistence type="predicted"/>
<gene>
    <name evidence="1" type="ORF">G8550_004240</name>
</gene>
<dbReference type="AlphaFoldDB" id="A0A763ZMA7"/>
<dbReference type="EMBL" id="DAAYLH010000012">
    <property type="protein sequence ID" value="HAG4692396.1"/>
    <property type="molecule type" value="Genomic_DNA"/>
</dbReference>
<organism evidence="1">
    <name type="scientific">Salmonella enterica</name>
    <name type="common">Salmonella choleraesuis</name>
    <dbReference type="NCBI Taxonomy" id="28901"/>
    <lineage>
        <taxon>Bacteria</taxon>
        <taxon>Pseudomonadati</taxon>
        <taxon>Pseudomonadota</taxon>
        <taxon>Gammaproteobacteria</taxon>
        <taxon>Enterobacterales</taxon>
        <taxon>Enterobacteriaceae</taxon>
        <taxon>Salmonella</taxon>
    </lineage>
</organism>
<evidence type="ECO:0000313" key="1">
    <source>
        <dbReference type="EMBL" id="HAG4692396.1"/>
    </source>
</evidence>